<dbReference type="InterPro" id="IPR003819">
    <property type="entry name" value="TauD/TfdA-like"/>
</dbReference>
<dbReference type="Proteomes" id="UP000695022">
    <property type="component" value="Unplaced"/>
</dbReference>
<evidence type="ECO:0000313" key="3">
    <source>
        <dbReference type="Proteomes" id="UP000695022"/>
    </source>
</evidence>
<dbReference type="Gene3D" id="3.60.130.10">
    <property type="entry name" value="Clavaminate synthase-like"/>
    <property type="match status" value="1"/>
</dbReference>
<name>A0ABM1F4F9_PRICU</name>
<gene>
    <name evidence="4" type="primary">LOC106819192</name>
</gene>
<evidence type="ECO:0000259" key="2">
    <source>
        <dbReference type="Pfam" id="PF02668"/>
    </source>
</evidence>
<dbReference type="PANTHER" id="PTHR10696:SF55">
    <property type="entry name" value="DIOXYGENASE, PUTATIVE-RELATED"/>
    <property type="match status" value="1"/>
</dbReference>
<protein>
    <submittedName>
        <fullName evidence="4">Gamma-butyrobetaine dioxygenase-like</fullName>
    </submittedName>
</protein>
<dbReference type="InterPro" id="IPR050411">
    <property type="entry name" value="AlphaKG_dependent_hydroxylases"/>
</dbReference>
<dbReference type="SUPFAM" id="SSF51197">
    <property type="entry name" value="Clavaminate synthase-like"/>
    <property type="match status" value="1"/>
</dbReference>
<dbReference type="PANTHER" id="PTHR10696">
    <property type="entry name" value="GAMMA-BUTYROBETAINE HYDROXYLASE-RELATED"/>
    <property type="match status" value="1"/>
</dbReference>
<evidence type="ECO:0000313" key="4">
    <source>
        <dbReference type="RefSeq" id="XP_014679330.1"/>
    </source>
</evidence>
<dbReference type="InterPro" id="IPR042098">
    <property type="entry name" value="TauD-like_sf"/>
</dbReference>
<dbReference type="Pfam" id="PF02668">
    <property type="entry name" value="TauD"/>
    <property type="match status" value="1"/>
</dbReference>
<keyword evidence="3" id="KW-1185">Reference proteome</keyword>
<dbReference type="GeneID" id="106819192"/>
<reference evidence="4" key="1">
    <citation type="submission" date="2025-08" db="UniProtKB">
        <authorList>
            <consortium name="RefSeq"/>
        </authorList>
    </citation>
    <scope>IDENTIFICATION</scope>
</reference>
<keyword evidence="1" id="KW-0560">Oxidoreductase</keyword>
<organism evidence="3 4">
    <name type="scientific">Priapulus caudatus</name>
    <name type="common">Priapulid worm</name>
    <dbReference type="NCBI Taxonomy" id="37621"/>
    <lineage>
        <taxon>Eukaryota</taxon>
        <taxon>Metazoa</taxon>
        <taxon>Ecdysozoa</taxon>
        <taxon>Scalidophora</taxon>
        <taxon>Priapulida</taxon>
        <taxon>Priapulimorpha</taxon>
        <taxon>Priapulimorphida</taxon>
        <taxon>Priapulidae</taxon>
        <taxon>Priapulus</taxon>
    </lineage>
</organism>
<dbReference type="RefSeq" id="XP_014679330.1">
    <property type="nucleotide sequence ID" value="XM_014823844.1"/>
</dbReference>
<evidence type="ECO:0000256" key="1">
    <source>
        <dbReference type="ARBA" id="ARBA00023002"/>
    </source>
</evidence>
<feature type="domain" description="TauD/TfdA-like" evidence="2">
    <location>
        <begin position="5"/>
        <end position="241"/>
    </location>
</feature>
<sequence length="259" mass="29627">MMTSDDGLFRWLDYIHKYGLAFLRGVPLNKDEIIKVVQRFAYVKQTSYGITFDVVNEPDPEAHLAFTGVHLDHHTDMNYREKSPGLQLLHCMKADVLSGEELENVGGESFFVDGFAIANWLRETHPAAFHVLTSTAVKFSIVNKGHRYSQKVPIICVDKAGDIEEVHVNNRTMGPLQVPSHLVLPFYHAYKILTNKIRDGSHELRFHMQPKDLVLFNNRRALHGRTQFDPSKISRHLIGCYTDSDEMMSKYDSFLIGSH</sequence>
<accession>A0ABM1F4F9</accession>
<proteinExistence type="predicted"/>